<dbReference type="SUPFAM" id="SSF111321">
    <property type="entry name" value="AF1104-like"/>
    <property type="match status" value="1"/>
</dbReference>
<dbReference type="Gene3D" id="3.40.50.10880">
    <property type="entry name" value="Uncharacterised protein PF01937, DUF89, domain 3"/>
    <property type="match status" value="1"/>
</dbReference>
<organism evidence="1">
    <name type="scientific">Candidatus Kentrum sp. LFY</name>
    <dbReference type="NCBI Taxonomy" id="2126342"/>
    <lineage>
        <taxon>Bacteria</taxon>
        <taxon>Pseudomonadati</taxon>
        <taxon>Pseudomonadota</taxon>
        <taxon>Gammaproteobacteria</taxon>
        <taxon>Candidatus Kentrum</taxon>
    </lineage>
</organism>
<dbReference type="EMBL" id="CAADFN010000053">
    <property type="protein sequence ID" value="VFK19126.1"/>
    <property type="molecule type" value="Genomic_DNA"/>
</dbReference>
<dbReference type="AlphaFoldDB" id="A0A450WPZ5"/>
<reference evidence="1" key="1">
    <citation type="submission" date="2019-02" db="EMBL/GenBank/DDBJ databases">
        <authorList>
            <person name="Gruber-Vodicka R. H."/>
            <person name="Seah K. B. B."/>
        </authorList>
    </citation>
    <scope>NUCLEOTIDE SEQUENCE</scope>
    <source>
        <strain evidence="1">BECK_BY7</strain>
    </source>
</reference>
<gene>
    <name evidence="1" type="ORF">BECKLFY1418C_GA0070996_105322</name>
</gene>
<evidence type="ECO:0000313" key="1">
    <source>
        <dbReference type="EMBL" id="VFK19126.1"/>
    </source>
</evidence>
<proteinExistence type="predicted"/>
<protein>
    <submittedName>
        <fullName evidence="1">Uncharacterized protein</fullName>
    </submittedName>
</protein>
<sequence length="339" mass="39285">MYITNAFFRIFSSIADRGIVPRESVNRLIDEACRIISHIYRIQDGFILQHINNNINMYVISKISELILTRKIYDSLNQESGLVNKALDSTLDNIHMYEYFSVIDLMSFSLGRGIAFLENAINSRVSTEEKRSVDERTNAFSENEFPIDYRQHLIDRIEKSDAEGKSICMCTILDDTSESVFDLLWIQKIIRENRFLKVILLVNTAQISINFTSSMLEKIFLHRSFNYLASKLGDQFFVCKTFCPLISFQANLLQEEALQLIDQSDFLYVKGLNFFETCQVKKKDAYYAYVVYGPIARLYSGLSDYSPIFAYVPRDREGYVHNKDKQKIISLIDCIGTLH</sequence>
<accession>A0A450WPZ5</accession>
<name>A0A450WPZ5_9GAMM</name>
<dbReference type="InterPro" id="IPR036075">
    <property type="entry name" value="ARMT-1-like_metal-bd_sf"/>
</dbReference>